<evidence type="ECO:0000256" key="1">
    <source>
        <dbReference type="ARBA" id="ARBA00004117"/>
    </source>
</evidence>
<organism evidence="9 10">
    <name type="scientific">Pacificibacter maritimus</name>
    <dbReference type="NCBI Taxonomy" id="762213"/>
    <lineage>
        <taxon>Bacteria</taxon>
        <taxon>Pseudomonadati</taxon>
        <taxon>Pseudomonadota</taxon>
        <taxon>Alphaproteobacteria</taxon>
        <taxon>Rhodobacterales</taxon>
        <taxon>Roseobacteraceae</taxon>
        <taxon>Pacificibacter</taxon>
    </lineage>
</organism>
<keyword evidence="9" id="KW-0282">Flagellum</keyword>
<dbReference type="GO" id="GO:0009424">
    <property type="term" value="C:bacterial-type flagellum hook"/>
    <property type="evidence" value="ECO:0007669"/>
    <property type="project" value="TreeGrafter"/>
</dbReference>
<dbReference type="InterPro" id="IPR001444">
    <property type="entry name" value="Flag_bb_rod_N"/>
</dbReference>
<name>A0A3N4UVK8_9RHOB</name>
<dbReference type="Pfam" id="PF06429">
    <property type="entry name" value="Flg_bbr_C"/>
    <property type="match status" value="1"/>
</dbReference>
<dbReference type="InterPro" id="IPR019776">
    <property type="entry name" value="Flagellar_basal_body_rod_CS"/>
</dbReference>
<keyword evidence="9" id="KW-0969">Cilium</keyword>
<protein>
    <recommendedName>
        <fullName evidence="3 5">Flagellar hook protein FlgE</fullName>
    </recommendedName>
</protein>
<feature type="domain" description="Flagellar basal body rod protein N-terminal" evidence="6">
    <location>
        <begin position="23"/>
        <end position="53"/>
    </location>
</feature>
<keyword evidence="9" id="KW-0966">Cell projection</keyword>
<evidence type="ECO:0000259" key="8">
    <source>
        <dbReference type="Pfam" id="PF07559"/>
    </source>
</evidence>
<gene>
    <name evidence="9" type="ORF">EDD53_2514</name>
</gene>
<proteinExistence type="inferred from homology"/>
<accession>A0A3N4UVK8</accession>
<reference evidence="9 10" key="1">
    <citation type="submission" date="2018-11" db="EMBL/GenBank/DDBJ databases">
        <title>Genomic Encyclopedia of Type Strains, Phase IV (KMG-IV): sequencing the most valuable type-strain genomes for metagenomic binning, comparative biology and taxonomic classification.</title>
        <authorList>
            <person name="Goeker M."/>
        </authorList>
    </citation>
    <scope>NUCLEOTIDE SEQUENCE [LARGE SCALE GENOMIC DNA]</scope>
    <source>
        <strain evidence="9 10">DSM 104731</strain>
    </source>
</reference>
<comment type="similarity">
    <text evidence="2 5">Belongs to the flagella basal body rod proteins family.</text>
</comment>
<dbReference type="PANTHER" id="PTHR30435">
    <property type="entry name" value="FLAGELLAR PROTEIN"/>
    <property type="match status" value="1"/>
</dbReference>
<dbReference type="InterPro" id="IPR020013">
    <property type="entry name" value="Flagellar_FlgE/F/G"/>
</dbReference>
<dbReference type="GO" id="GO:0071978">
    <property type="term" value="P:bacterial-type flagellum-dependent swarming motility"/>
    <property type="evidence" value="ECO:0007669"/>
    <property type="project" value="TreeGrafter"/>
</dbReference>
<dbReference type="SUPFAM" id="SSF117143">
    <property type="entry name" value="Flagellar hook protein flgE"/>
    <property type="match status" value="1"/>
</dbReference>
<dbReference type="Pfam" id="PF00460">
    <property type="entry name" value="Flg_bb_rod"/>
    <property type="match status" value="1"/>
</dbReference>
<evidence type="ECO:0000256" key="5">
    <source>
        <dbReference type="RuleBase" id="RU362116"/>
    </source>
</evidence>
<sequence>MLGLIFRVPAAERRYPMTISSSLNAGVAGLNANATRLATISDNIANSNTYGYKRASTDFESFVIANNAGAGVYSAGGVRASTTRLIEERGALISTSNATDIAVAGRGMLPVTTAVSLDAATGDQPMMMSTTGSFHTDSDGVLKTDSGLVLLAWPADADGSIPTFPRDTMAGLEPVVINANQTAGDPTTVMNLGVNLPAEDATDPLPLSVEYFGNLGTSETLDMTFTPEAADNTWTFTIRDSAQSGTIIGEYTLEFDASRANGGTLVSVNPTANNPAGATYTDGVLALEVGGGAAVSGGPIEMTIGKIGDTNGLTQLSDSFAPTQITKDGSPVGNLTSVEVDDNGYITATYDTGFTRKLYQIPLVDVPNPNGLISLNNQTYQVSPDSGSFFLWDAGDGPTGSVVGYAREGSTTDVAGELTDLIQTQRAYSSNAKVIQTVDEMLQETTNIKR</sequence>
<dbReference type="PROSITE" id="PS00588">
    <property type="entry name" value="FLAGELLA_BB_ROD"/>
    <property type="match status" value="1"/>
</dbReference>
<evidence type="ECO:0000259" key="7">
    <source>
        <dbReference type="Pfam" id="PF06429"/>
    </source>
</evidence>
<evidence type="ECO:0000313" key="9">
    <source>
        <dbReference type="EMBL" id="RPE64754.1"/>
    </source>
</evidence>
<dbReference type="NCBIfam" id="TIGR03506">
    <property type="entry name" value="FlgEFG_subfam"/>
    <property type="match status" value="1"/>
</dbReference>
<evidence type="ECO:0000256" key="2">
    <source>
        <dbReference type="ARBA" id="ARBA00009677"/>
    </source>
</evidence>
<dbReference type="InterPro" id="IPR037925">
    <property type="entry name" value="FlgE/F/G-like"/>
</dbReference>
<feature type="domain" description="Flagellar basal-body/hook protein C-terminal" evidence="7">
    <location>
        <begin position="408"/>
        <end position="448"/>
    </location>
</feature>
<keyword evidence="10" id="KW-1185">Reference proteome</keyword>
<feature type="domain" description="Flagellar hook protein FlgE D2" evidence="8">
    <location>
        <begin position="207"/>
        <end position="329"/>
    </location>
</feature>
<evidence type="ECO:0000256" key="4">
    <source>
        <dbReference type="ARBA" id="ARBA00023143"/>
    </source>
</evidence>
<evidence type="ECO:0000259" key="6">
    <source>
        <dbReference type="Pfam" id="PF00460"/>
    </source>
</evidence>
<dbReference type="PANTHER" id="PTHR30435:SF1">
    <property type="entry name" value="FLAGELLAR HOOK PROTEIN FLGE"/>
    <property type="match status" value="1"/>
</dbReference>
<dbReference type="EMBL" id="RKQK01000004">
    <property type="protein sequence ID" value="RPE64754.1"/>
    <property type="molecule type" value="Genomic_DNA"/>
</dbReference>
<dbReference type="Pfam" id="PF07559">
    <property type="entry name" value="FlgE_D2"/>
    <property type="match status" value="1"/>
</dbReference>
<dbReference type="InterPro" id="IPR010930">
    <property type="entry name" value="Flg_bb/hook_C_dom"/>
</dbReference>
<dbReference type="AlphaFoldDB" id="A0A3N4UVK8"/>
<evidence type="ECO:0000256" key="3">
    <source>
        <dbReference type="ARBA" id="ARBA00019015"/>
    </source>
</evidence>
<dbReference type="GO" id="GO:0009425">
    <property type="term" value="C:bacterial-type flagellum basal body"/>
    <property type="evidence" value="ECO:0007669"/>
    <property type="project" value="UniProtKB-SubCell"/>
</dbReference>
<comment type="caution">
    <text evidence="9">The sequence shown here is derived from an EMBL/GenBank/DDBJ whole genome shotgun (WGS) entry which is preliminary data.</text>
</comment>
<dbReference type="GO" id="GO:0005829">
    <property type="term" value="C:cytosol"/>
    <property type="evidence" value="ECO:0007669"/>
    <property type="project" value="TreeGrafter"/>
</dbReference>
<evidence type="ECO:0000313" key="10">
    <source>
        <dbReference type="Proteomes" id="UP000269689"/>
    </source>
</evidence>
<keyword evidence="4 5" id="KW-0975">Bacterial flagellum</keyword>
<dbReference type="Proteomes" id="UP000269689">
    <property type="component" value="Unassembled WGS sequence"/>
</dbReference>
<comment type="subcellular location">
    <subcellularLocation>
        <location evidence="1 5">Bacterial flagellum basal body</location>
    </subcellularLocation>
</comment>
<dbReference type="InterPro" id="IPR011491">
    <property type="entry name" value="FlgE_D2"/>
</dbReference>
<comment type="function">
    <text evidence="5">A flexible structure which links the flagellar filament to the drive apparatus in the basal body.</text>
</comment>